<dbReference type="Gene3D" id="3.40.630.30">
    <property type="match status" value="1"/>
</dbReference>
<dbReference type="RefSeq" id="WP_199114487.1">
    <property type="nucleotide sequence ID" value="NZ_JAELVQ010000006.1"/>
</dbReference>
<dbReference type="AlphaFoldDB" id="A0A8J7J158"/>
<feature type="domain" description="N-acetyltransferase" evidence="1">
    <location>
        <begin position="3"/>
        <end position="145"/>
    </location>
</feature>
<sequence>MSIKVLKNDLQLLNQVVDLGTKNSKTLGHFPEGAFHEYAQKGNILVAHKGDDLIGYLLFSITDSKRIIRIVHLCIKDDYRKQGIAKDLLNFLKFKYSPLLKGMSLSCRKDYLRASKFWESYGFKAIGCRRSRSKNENYLIRWYYDFGNEDLFSTTYNEIEKIRALLDANVLIKLRERFEGDQTGVNYLLEDWLEEVEYYYAPEIFNEINRDLDRERAEKTRVFIRDFVVAKFKPDRRDKVLEELKRIIPGSTINDVSDKKQLSECIAAEITYFITDDGNILNSSEEIYRKFEVQILRPIDFILLIDQLNNSSNYYSQRLAGVRYDYKKVQSKEVDFLVQTFLCKEKGEKKHVFRDIITSTACDLKKSEIKVVQDRNKSTLAIWGAKFCDEEVVVKFIRTYKSRLASTLFKQLIYDLINLTILKEKHYFVISDPFISDSDKNILESYGFVYKDSQWIKIVLKGVVDSKSYFLGNKLVARVFNSENIIRKLNYGGWSYKHQIERMLFPLKFEDLEIPTYIIPIKPFWSAQLFDYYTSEGTLFGAPPELSWNRENVYYRSVRPVSEKSPGRILWYASKDSINLNGRGSCIVGTSYIDSVTVGKPKELFNKFKNFGVYEWNHVYDLAKNDIENDIKALEFSDTEVFKKPVRLDDINKVLQNNGRRKNTFASPLEVNNKIFNDIYRIGIKD</sequence>
<evidence type="ECO:0000313" key="2">
    <source>
        <dbReference type="EMBL" id="MBJ6367717.1"/>
    </source>
</evidence>
<proteinExistence type="predicted"/>
<dbReference type="SUPFAM" id="SSF55729">
    <property type="entry name" value="Acyl-CoA N-acyltransferases (Nat)"/>
    <property type="match status" value="1"/>
</dbReference>
<protein>
    <submittedName>
        <fullName evidence="2">GNAT family N-acetyltransferase</fullName>
    </submittedName>
</protein>
<reference evidence="2" key="1">
    <citation type="submission" date="2020-12" db="EMBL/GenBank/DDBJ databases">
        <title>Snuella sp. nov., isolated from sediment in Incheon.</title>
        <authorList>
            <person name="Kim W."/>
        </authorList>
    </citation>
    <scope>NUCLEOTIDE SEQUENCE</scope>
    <source>
        <strain evidence="2">CAU 1569</strain>
    </source>
</reference>
<organism evidence="2 3">
    <name type="scientific">Snuella sedimenti</name>
    <dbReference type="NCBI Taxonomy" id="2798802"/>
    <lineage>
        <taxon>Bacteria</taxon>
        <taxon>Pseudomonadati</taxon>
        <taxon>Bacteroidota</taxon>
        <taxon>Flavobacteriia</taxon>
        <taxon>Flavobacteriales</taxon>
        <taxon>Flavobacteriaceae</taxon>
        <taxon>Snuella</taxon>
    </lineage>
</organism>
<accession>A0A8J7J158</accession>
<dbReference type="CDD" id="cd04301">
    <property type="entry name" value="NAT_SF"/>
    <property type="match status" value="1"/>
</dbReference>
<dbReference type="EMBL" id="JAELVQ010000006">
    <property type="protein sequence ID" value="MBJ6367717.1"/>
    <property type="molecule type" value="Genomic_DNA"/>
</dbReference>
<comment type="caution">
    <text evidence="2">The sequence shown here is derived from an EMBL/GenBank/DDBJ whole genome shotgun (WGS) entry which is preliminary data.</text>
</comment>
<dbReference type="InterPro" id="IPR016181">
    <property type="entry name" value="Acyl_CoA_acyltransferase"/>
</dbReference>
<evidence type="ECO:0000313" key="3">
    <source>
        <dbReference type="Proteomes" id="UP000610931"/>
    </source>
</evidence>
<evidence type="ECO:0000259" key="1">
    <source>
        <dbReference type="PROSITE" id="PS51186"/>
    </source>
</evidence>
<dbReference type="PROSITE" id="PS51186">
    <property type="entry name" value="GNAT"/>
    <property type="match status" value="1"/>
</dbReference>
<gene>
    <name evidence="2" type="ORF">JF259_06425</name>
</gene>
<dbReference type="Proteomes" id="UP000610931">
    <property type="component" value="Unassembled WGS sequence"/>
</dbReference>
<dbReference type="Pfam" id="PF13673">
    <property type="entry name" value="Acetyltransf_10"/>
    <property type="match status" value="1"/>
</dbReference>
<keyword evidence="3" id="KW-1185">Reference proteome</keyword>
<dbReference type="GO" id="GO:0016747">
    <property type="term" value="F:acyltransferase activity, transferring groups other than amino-acyl groups"/>
    <property type="evidence" value="ECO:0007669"/>
    <property type="project" value="InterPro"/>
</dbReference>
<name>A0A8J7J158_9FLAO</name>
<dbReference type="InterPro" id="IPR000182">
    <property type="entry name" value="GNAT_dom"/>
</dbReference>